<feature type="transmembrane region" description="Helical" evidence="2">
    <location>
        <begin position="534"/>
        <end position="557"/>
    </location>
</feature>
<dbReference type="Gene3D" id="3.90.190.10">
    <property type="entry name" value="Protein tyrosine phosphatase superfamily"/>
    <property type="match status" value="1"/>
</dbReference>
<dbReference type="AlphaFoldDB" id="A0A1I7XKK8"/>
<dbReference type="InterPro" id="IPR000242">
    <property type="entry name" value="PTP_cat"/>
</dbReference>
<feature type="region of interest" description="Disordered" evidence="1">
    <location>
        <begin position="95"/>
        <end position="118"/>
    </location>
</feature>
<evidence type="ECO:0000256" key="2">
    <source>
        <dbReference type="SAM" id="Phobius"/>
    </source>
</evidence>
<feature type="transmembrane region" description="Helical" evidence="2">
    <location>
        <begin position="339"/>
        <end position="360"/>
    </location>
</feature>
<organism evidence="4 5">
    <name type="scientific">Heterorhabditis bacteriophora</name>
    <name type="common">Entomopathogenic nematode worm</name>
    <dbReference type="NCBI Taxonomy" id="37862"/>
    <lineage>
        <taxon>Eukaryota</taxon>
        <taxon>Metazoa</taxon>
        <taxon>Ecdysozoa</taxon>
        <taxon>Nematoda</taxon>
        <taxon>Chromadorea</taxon>
        <taxon>Rhabditida</taxon>
        <taxon>Rhabditina</taxon>
        <taxon>Rhabditomorpha</taxon>
        <taxon>Strongyloidea</taxon>
        <taxon>Heterorhabditidae</taxon>
        <taxon>Heterorhabditis</taxon>
    </lineage>
</organism>
<keyword evidence="2" id="KW-1133">Transmembrane helix</keyword>
<keyword evidence="2" id="KW-0812">Transmembrane</keyword>
<reference evidence="5" key="1">
    <citation type="submission" date="2016-11" db="UniProtKB">
        <authorList>
            <consortium name="WormBaseParasite"/>
        </authorList>
    </citation>
    <scope>IDENTIFICATION</scope>
</reference>
<dbReference type="PANTHER" id="PTHR46163:SF5">
    <property type="entry name" value="TYROSINE-PROTEIN PHOSPHATASE"/>
    <property type="match status" value="1"/>
</dbReference>
<accession>A0A1I7XKK8</accession>
<dbReference type="WBParaSite" id="Hba_17849">
    <property type="protein sequence ID" value="Hba_17849"/>
    <property type="gene ID" value="Hba_17849"/>
</dbReference>
<feature type="transmembrane region" description="Helical" evidence="2">
    <location>
        <begin position="433"/>
        <end position="455"/>
    </location>
</feature>
<feature type="domain" description="Tyrosine-protein phosphatase" evidence="3">
    <location>
        <begin position="141"/>
        <end position="361"/>
    </location>
</feature>
<evidence type="ECO:0000259" key="3">
    <source>
        <dbReference type="PROSITE" id="PS50055"/>
    </source>
</evidence>
<name>A0A1I7XKK8_HETBA</name>
<dbReference type="SUPFAM" id="SSF52799">
    <property type="entry name" value="(Phosphotyrosine protein) phosphatases II"/>
    <property type="match status" value="1"/>
</dbReference>
<dbReference type="InterPro" id="IPR029021">
    <property type="entry name" value="Prot-tyrosine_phosphatase-like"/>
</dbReference>
<dbReference type="Proteomes" id="UP000095283">
    <property type="component" value="Unplaced"/>
</dbReference>
<dbReference type="Gene3D" id="1.10.437.10">
    <property type="entry name" value="Blc2-like"/>
    <property type="match status" value="1"/>
</dbReference>
<evidence type="ECO:0000313" key="4">
    <source>
        <dbReference type="Proteomes" id="UP000095283"/>
    </source>
</evidence>
<evidence type="ECO:0000313" key="5">
    <source>
        <dbReference type="WBParaSite" id="Hba_17849"/>
    </source>
</evidence>
<proteinExistence type="predicted"/>
<feature type="transmembrane region" description="Helical" evidence="2">
    <location>
        <begin position="400"/>
        <end position="421"/>
    </location>
</feature>
<dbReference type="GO" id="GO:0042981">
    <property type="term" value="P:regulation of apoptotic process"/>
    <property type="evidence" value="ECO:0007669"/>
    <property type="project" value="InterPro"/>
</dbReference>
<protein>
    <submittedName>
        <fullName evidence="5">Tyrosine-protein phosphatase domain-containing protein</fullName>
    </submittedName>
</protein>
<dbReference type="PRINTS" id="PR00700">
    <property type="entry name" value="PRTYPHPHTASE"/>
</dbReference>
<dbReference type="PANTHER" id="PTHR46163">
    <property type="entry name" value="TYROSINE-PROTEIN PHOSPHATASE-RELATED"/>
    <property type="match status" value="1"/>
</dbReference>
<dbReference type="PROSITE" id="PS50055">
    <property type="entry name" value="TYR_PHOSPHATASE_PTP"/>
    <property type="match status" value="1"/>
</dbReference>
<dbReference type="GO" id="GO:0004725">
    <property type="term" value="F:protein tyrosine phosphatase activity"/>
    <property type="evidence" value="ECO:0007669"/>
    <property type="project" value="InterPro"/>
</dbReference>
<keyword evidence="4" id="KW-1185">Reference proteome</keyword>
<sequence>MHDKTCLITMTRCREQSGPINSLTVYVSCVDCLTIETKFISPPQYITYAIFLDENKSHKQNYYDQYCELILSSSELSSFASRVWGGLQVAVGAKRDSTRTEERPKKSPPKLESEAGETSDKSLRILADFVEATAEKGVDGIIKEYRRLDNFFDPAASYEAFKNNMTKNRYSDVVCTDSTRVRLRFGGTEFGDYIHANHVVNPLLTTKFICTQGPLESTVDDFWRMIYQERVESILMLCKPAEDGRVKCHIYWPEDINKILEMPMLQVTNTGEDSEFNTLTLLVELSPKYELTEDCLPEPLRKPLIVKLFRWISWPDRGVPDETSCIIPLRLLDRCHSVIVLHCAVFPKATITFIAFYALLQSDATKLRHLFNNGDGSTFRNRRLSVALFHHIFLSMSPNLLGWFITNIIVILLSLYLLTIYSVLCFRYTRVDIWYLLYPQLVIVFRSFVKMAYIFECRHRKDLNEFAEELMEDENLTFNRYCEIMDEFGKTSDELQNGMSYGRMAHFMEVSEDVANRDAARQEREEADRRRRRWSLISIVGGGIFAVGAIIGSKVLLSR</sequence>
<evidence type="ECO:0000256" key="1">
    <source>
        <dbReference type="SAM" id="MobiDB-lite"/>
    </source>
</evidence>
<dbReference type="Pfam" id="PF00102">
    <property type="entry name" value="Y_phosphatase"/>
    <property type="match status" value="1"/>
</dbReference>
<keyword evidence="2" id="KW-0472">Membrane</keyword>
<dbReference type="InterPro" id="IPR036834">
    <property type="entry name" value="Bcl-2-like_sf"/>
</dbReference>
<dbReference type="InterPro" id="IPR052782">
    <property type="entry name" value="Oocyte-zygote_transition_reg"/>
</dbReference>
<dbReference type="SMART" id="SM00194">
    <property type="entry name" value="PTPc"/>
    <property type="match status" value="1"/>
</dbReference>